<reference evidence="3 4" key="2">
    <citation type="journal article" date="2022" name="Arch. Microbiol.">
        <title>Rhodococcus pseudokoreensis sp. nov. isolated from the rhizosphere of young M26 apple rootstocks.</title>
        <authorList>
            <person name="Kampfer P."/>
            <person name="Glaeser S.P."/>
            <person name="Blom J."/>
            <person name="Wolf J."/>
            <person name="Benning S."/>
            <person name="Schloter M."/>
            <person name="Neumann-Schaal M."/>
        </authorList>
    </citation>
    <scope>NUCLEOTIDE SEQUENCE [LARGE SCALE GENOMIC DNA]</scope>
    <source>
        <strain evidence="3 4">R79</strain>
    </source>
</reference>
<organism evidence="3 4">
    <name type="scientific">Rhodococcus pseudokoreensis</name>
    <dbReference type="NCBI Taxonomy" id="2811421"/>
    <lineage>
        <taxon>Bacteria</taxon>
        <taxon>Bacillati</taxon>
        <taxon>Actinomycetota</taxon>
        <taxon>Actinomycetes</taxon>
        <taxon>Mycobacteriales</taxon>
        <taxon>Nocardiaceae</taxon>
        <taxon>Rhodococcus</taxon>
    </lineage>
</organism>
<accession>A0A974ZRY5</accession>
<dbReference type="Proteomes" id="UP000662986">
    <property type="component" value="Plasmid unnamed3"/>
</dbReference>
<evidence type="ECO:0000256" key="2">
    <source>
        <dbReference type="SAM" id="MobiDB-lite"/>
    </source>
</evidence>
<reference evidence="3 4" key="1">
    <citation type="journal article" date="2021" name="Microbiol. Resour. Announc.">
        <title>Complete Genome Sequences of Two Rhodococcus sp. Strains with Large and Linear Chromosomes, Isolated from Apple Rhizosphere.</title>
        <authorList>
            <person name="Benning S."/>
            <person name="Brugnone N."/>
            <person name="Siani R."/>
            <person name="Kublik S."/>
            <person name="Schloter M."/>
            <person name="Rad V."/>
        </authorList>
    </citation>
    <scope>NUCLEOTIDE SEQUENCE [LARGE SCALE GENOMIC DNA]</scope>
    <source>
        <strain evidence="3 4">R79</strain>
    </source>
</reference>
<sequence length="1547" mass="168239">MHELNRIRLVGIGPRGARYSDVTLDLSNLGDTVEARTLFDAPTRRPSPFSLLLLENGGGKSVLLKLLFSVVLPGRRNTVSGAALDKFVLDDDTGHVAMEWMNVRTGDRLVTAKVYQPRARTASDSNPLAEAWYSFRPSETLALDNLPVTHDGRRRRLDGYKNTLEEADRRAPTTQLCWLGTDQGRWREHLRERGIEPDLFDIQRRMNIDEGEAAKAFKYASSKDFVNWLLTTVTDPKDTSSIADTFAQWATTLAEREQMMLERDFLNGTIARLDPVADAHRVKTETAKAAGKAAHDAECLYDDLIRRHRAEQASSDALSSQVDEALRLVTSRSTERDAARATLNEVHLQTLQLELADADAAESDAQRKFDEANIERIGWEILPALDERDRAISIADALAAQVAAATEDAAPLLHRRDETAARLLAKYYAEADIAETDANNHDSQARLHEAEAAIAKEEWGVAGQLRATATERLRATRLVIADAGKSIATCAEQGIVPTGTTAAQIADLIDHARDLHDARMRELTHAKAVHELTITRVHDTDRSVRTAESEQRATTDRATTATQTLDDVVKTAEAIGATETIRDLLGIAESDTDPSEPTASELDGRMLPAGEGADIVDDAADRLLPLLTADIETHTEREDQLRAAQHVASRILESLGAGGLLPPRPEVEAALDVLENANVVAYAGWRYLHDAVPATQRAEIIANYPALADGIVLIDPQQTAAAQQALLDAQLLPAAAVAVDSGAAFLSLPPQPRNEQDSANRSGFVIDPTPALYDEDAAAARRNELYTQMNRRADELAELRALIDVTEGVHRDLAQWRRANPPGRLAQLRAGAASATRRAIEAQSALEAAETALAQAKTEKEKAEVAATGAADAERAAADLTTKRETLLSVAASAVKAARELPTLEADVRRHDRDAADADRRSVDAAEKVETAIRAAEQTRSKAQRLRAACASVPSTSGQHATEVPAEPLAELKAAAEAAQQVYAAAEVDPDLRHQANDAAEKAQRCRDVLATRDHVHIAQAEQLRATSAGADQASWTAGAANARTRCDRLDEQIRTASKLVGRLQEAVRGARPAEPARSWTTLPDRLRPSNTQHGHQLEVVTRNAYNTAQEALDDANNVHEQLMKQAQNARENAQRFHQALLRLEVLLGPVPTDVQTADDAGLLAGYRGDAAAAEADSKSAVETYRTTQSAAEKAKNELAETARTLVGFANHTRYEALTTPVRRSIVDSAPDLLASHAADWSAALQSRLATLSSDLENANRFRNNIVDRLTALVDQALKTLRQATRLSKLPEDLNEWGGRPFLSIRFTDPDTTAISVRVGEVVDNMAADYADHGANSMARKATRRDGMALLLESIHASVPKGFTVDVLKPDSVLRDERVSIEEMNNVFSGGQELTAAIVLYCTLAALRANERGQMRNRHSGVLFLDNPIGRANASYLLDLQKSVARSLGVQLIYTTGISDDRVLAAFPLWVRLRNDADLRAALKHIRVAEVVRNQLPVPYTAAELANPELAAGTVTAARVYLRPQSPHDPQLPTDGHIDPDSAAVPV</sequence>
<name>A0A974ZRY5_9NOCA</name>
<gene>
    <name evidence="3" type="ORF">JWS13_04120</name>
</gene>
<dbReference type="RefSeq" id="WP_206004616.1">
    <property type="nucleotide sequence ID" value="NZ_CP070616.1"/>
</dbReference>
<dbReference type="EMBL" id="CP070616">
    <property type="protein sequence ID" value="QSE87852.1"/>
    <property type="molecule type" value="Genomic_DNA"/>
</dbReference>
<feature type="coiled-coil region" evidence="1">
    <location>
        <begin position="926"/>
        <end position="989"/>
    </location>
</feature>
<keyword evidence="1" id="KW-0175">Coiled coil</keyword>
<evidence type="ECO:0008006" key="5">
    <source>
        <dbReference type="Google" id="ProtNLM"/>
    </source>
</evidence>
<feature type="coiled-coil region" evidence="1">
    <location>
        <begin position="1040"/>
        <end position="1067"/>
    </location>
</feature>
<protein>
    <recommendedName>
        <fullName evidence="5">Chromosome segregation ATPase</fullName>
    </recommendedName>
</protein>
<feature type="coiled-coil region" evidence="1">
    <location>
        <begin position="832"/>
        <end position="866"/>
    </location>
</feature>
<feature type="region of interest" description="Disordered" evidence="2">
    <location>
        <begin position="1068"/>
        <end position="1091"/>
    </location>
</feature>
<evidence type="ECO:0000256" key="1">
    <source>
        <dbReference type="SAM" id="Coils"/>
    </source>
</evidence>
<keyword evidence="3" id="KW-0614">Plasmid</keyword>
<feature type="coiled-coil region" evidence="1">
    <location>
        <begin position="1106"/>
        <end position="1140"/>
    </location>
</feature>
<geneLocation type="plasmid" evidence="3 4">
    <name>unnamed3</name>
</geneLocation>
<keyword evidence="4" id="KW-1185">Reference proteome</keyword>
<proteinExistence type="predicted"/>
<feature type="region of interest" description="Disordered" evidence="2">
    <location>
        <begin position="1524"/>
        <end position="1547"/>
    </location>
</feature>
<evidence type="ECO:0000313" key="4">
    <source>
        <dbReference type="Proteomes" id="UP000662986"/>
    </source>
</evidence>
<evidence type="ECO:0000313" key="3">
    <source>
        <dbReference type="EMBL" id="QSE87852.1"/>
    </source>
</evidence>